<dbReference type="EMBL" id="CAXKWB010024854">
    <property type="protein sequence ID" value="CAL4126786.1"/>
    <property type="molecule type" value="Genomic_DNA"/>
</dbReference>
<dbReference type="PANTHER" id="PTHR20946:SF0">
    <property type="entry name" value="SANT AND BTB DOMAIN REGULATOR OF CLASS SWITCH RECOMBINATION"/>
    <property type="match status" value="1"/>
</dbReference>
<organism evidence="1 2">
    <name type="scientific">Meganyctiphanes norvegica</name>
    <name type="common">Northern krill</name>
    <name type="synonym">Thysanopoda norvegica</name>
    <dbReference type="NCBI Taxonomy" id="48144"/>
    <lineage>
        <taxon>Eukaryota</taxon>
        <taxon>Metazoa</taxon>
        <taxon>Ecdysozoa</taxon>
        <taxon>Arthropoda</taxon>
        <taxon>Crustacea</taxon>
        <taxon>Multicrustacea</taxon>
        <taxon>Malacostraca</taxon>
        <taxon>Eumalacostraca</taxon>
        <taxon>Eucarida</taxon>
        <taxon>Euphausiacea</taxon>
        <taxon>Euphausiidae</taxon>
        <taxon>Meganyctiphanes</taxon>
    </lineage>
</organism>
<feature type="non-terminal residue" evidence="1">
    <location>
        <position position="104"/>
    </location>
</feature>
<feature type="non-terminal residue" evidence="1">
    <location>
        <position position="1"/>
    </location>
</feature>
<proteinExistence type="predicted"/>
<evidence type="ECO:0000313" key="1">
    <source>
        <dbReference type="EMBL" id="CAL4126786.1"/>
    </source>
</evidence>
<dbReference type="InterPro" id="IPR045902">
    <property type="entry name" value="SANBR-like"/>
</dbReference>
<dbReference type="Proteomes" id="UP001497623">
    <property type="component" value="Unassembled WGS sequence"/>
</dbReference>
<name>A0AAV2RK89_MEGNR</name>
<evidence type="ECO:0000313" key="2">
    <source>
        <dbReference type="Proteomes" id="UP001497623"/>
    </source>
</evidence>
<accession>A0AAV2RK89</accession>
<sequence>DPKSAVSILISADFLKMGPLVEEVLTYVHDNINLILEAQVNLSCLSDPLLTRLSQLFSHWELEALRDKRDRIQNKLYIRFIQALCAILPEPSRGIYKTSATIYK</sequence>
<protein>
    <submittedName>
        <fullName evidence="1">Uncharacterized protein</fullName>
    </submittedName>
</protein>
<dbReference type="AlphaFoldDB" id="A0AAV2RK89"/>
<reference evidence="1 2" key="1">
    <citation type="submission" date="2024-05" db="EMBL/GenBank/DDBJ databases">
        <authorList>
            <person name="Wallberg A."/>
        </authorList>
    </citation>
    <scope>NUCLEOTIDE SEQUENCE [LARGE SCALE GENOMIC DNA]</scope>
</reference>
<gene>
    <name evidence="1" type="ORF">MNOR_LOCUS25707</name>
</gene>
<dbReference type="PANTHER" id="PTHR20946">
    <property type="entry name" value="SANT AND BTB DOMAIN REGULATOR OF CLASS SWITCH RECOMBINATION"/>
    <property type="match status" value="1"/>
</dbReference>
<keyword evidence="2" id="KW-1185">Reference proteome</keyword>
<comment type="caution">
    <text evidence="1">The sequence shown here is derived from an EMBL/GenBank/DDBJ whole genome shotgun (WGS) entry which is preliminary data.</text>
</comment>